<accession>A0A2R7YVM2</accession>
<keyword evidence="3" id="KW-1185">Reference proteome</keyword>
<feature type="region of interest" description="Disordered" evidence="1">
    <location>
        <begin position="135"/>
        <end position="160"/>
    </location>
</feature>
<organism evidence="2 3">
    <name type="scientific">Nocardioides currus</name>
    <dbReference type="NCBI Taxonomy" id="2133958"/>
    <lineage>
        <taxon>Bacteria</taxon>
        <taxon>Bacillati</taxon>
        <taxon>Actinomycetota</taxon>
        <taxon>Actinomycetes</taxon>
        <taxon>Propionibacteriales</taxon>
        <taxon>Nocardioidaceae</taxon>
        <taxon>Nocardioides</taxon>
    </lineage>
</organism>
<dbReference type="EMBL" id="PYXZ01000006">
    <property type="protein sequence ID" value="PUA80425.1"/>
    <property type="molecule type" value="Genomic_DNA"/>
</dbReference>
<dbReference type="RefSeq" id="WP_108345233.1">
    <property type="nucleotide sequence ID" value="NZ_PYXZ01000006.1"/>
</dbReference>
<dbReference type="Proteomes" id="UP000244867">
    <property type="component" value="Unassembled WGS sequence"/>
</dbReference>
<proteinExistence type="predicted"/>
<name>A0A2R7YVM2_9ACTN</name>
<reference evidence="2 3" key="1">
    <citation type="submission" date="2018-03" db="EMBL/GenBank/DDBJ databases">
        <authorList>
            <person name="Keele B.F."/>
        </authorList>
    </citation>
    <scope>NUCLEOTIDE SEQUENCE [LARGE SCALE GENOMIC DNA]</scope>
    <source>
        <strain evidence="2 3">IB-3</strain>
    </source>
</reference>
<evidence type="ECO:0000313" key="2">
    <source>
        <dbReference type="EMBL" id="PUA80425.1"/>
    </source>
</evidence>
<comment type="caution">
    <text evidence="2">The sequence shown here is derived from an EMBL/GenBank/DDBJ whole genome shotgun (WGS) entry which is preliminary data.</text>
</comment>
<evidence type="ECO:0000256" key="1">
    <source>
        <dbReference type="SAM" id="MobiDB-lite"/>
    </source>
</evidence>
<dbReference type="PROSITE" id="PS51257">
    <property type="entry name" value="PROKAR_LIPOPROTEIN"/>
    <property type="match status" value="1"/>
</dbReference>
<dbReference type="SUPFAM" id="SSF82171">
    <property type="entry name" value="DPP6 N-terminal domain-like"/>
    <property type="match status" value="1"/>
</dbReference>
<dbReference type="AlphaFoldDB" id="A0A2R7YVM2"/>
<evidence type="ECO:0000313" key="3">
    <source>
        <dbReference type="Proteomes" id="UP000244867"/>
    </source>
</evidence>
<protein>
    <submittedName>
        <fullName evidence="2">Uncharacterized protein</fullName>
    </submittedName>
</protein>
<gene>
    <name evidence="2" type="ORF">C7S10_14990</name>
</gene>
<sequence>MRGLVAGVLGCVLLVSCDTQDVGTAGSGTSPDPLRRDLTSIAAGPPARVAWIDGATVRPADGAAAVHLDVPRPDDVVAVAAYRGGYLVSVLGRRGVDAHGLVFDARGRRVRQLAGCVSGPTASADGELVAWVSTPCDDGSRPDTRPETLWTAPTQDLDAPDGSLALPGPLGASYPLAVSDWGVTLQHTDGIRGYPTGLSVARPATGEVRRVLDAEGVTSVSAQGIGCCVPPRLTLVDLGTDEHLARLPHAIATWSDDGSRGLAPTGLRRTRWDVVDTTTGEVLRTVRLPRRVEAGDARFEGDNLLFAVTRFGRGATRSYSTILRVTPSGRVERASGIVEGARLRLM</sequence>